<dbReference type="PANTHER" id="PTHR46158">
    <property type="entry name" value="OS02G0165000 PROTEIN"/>
    <property type="match status" value="1"/>
</dbReference>
<keyword evidence="5" id="KW-0812">Transmembrane</keyword>
<dbReference type="PANTHER" id="PTHR46158:SF1">
    <property type="entry name" value="RING_U-BOX SUPERFAMILY PROTEIN"/>
    <property type="match status" value="1"/>
</dbReference>
<feature type="region of interest" description="Disordered" evidence="4">
    <location>
        <begin position="480"/>
        <end position="511"/>
    </location>
</feature>
<dbReference type="AlphaFoldDB" id="A0A8J4LW58"/>
<dbReference type="PROSITE" id="PS51292">
    <property type="entry name" value="ZF_RING_CH"/>
    <property type="match status" value="1"/>
</dbReference>
<dbReference type="InterPro" id="IPR011016">
    <property type="entry name" value="Znf_RING-CH"/>
</dbReference>
<name>A0A8J4LW58_9CHLO</name>
<evidence type="ECO:0000256" key="2">
    <source>
        <dbReference type="ARBA" id="ARBA00022771"/>
    </source>
</evidence>
<comment type="caution">
    <text evidence="7">The sequence shown here is derived from an EMBL/GenBank/DDBJ whole genome shotgun (WGS) entry which is preliminary data.</text>
</comment>
<feature type="compositionally biased region" description="Gly residues" evidence="4">
    <location>
        <begin position="644"/>
        <end position="653"/>
    </location>
</feature>
<evidence type="ECO:0000256" key="3">
    <source>
        <dbReference type="ARBA" id="ARBA00022833"/>
    </source>
</evidence>
<proteinExistence type="predicted"/>
<keyword evidence="1" id="KW-0479">Metal-binding</keyword>
<dbReference type="SMART" id="SM00744">
    <property type="entry name" value="RINGv"/>
    <property type="match status" value="1"/>
</dbReference>
<organism evidence="7 8">
    <name type="scientific">Volvox reticuliferus</name>
    <dbReference type="NCBI Taxonomy" id="1737510"/>
    <lineage>
        <taxon>Eukaryota</taxon>
        <taxon>Viridiplantae</taxon>
        <taxon>Chlorophyta</taxon>
        <taxon>core chlorophytes</taxon>
        <taxon>Chlorophyceae</taxon>
        <taxon>CS clade</taxon>
        <taxon>Chlamydomonadales</taxon>
        <taxon>Volvocaceae</taxon>
        <taxon>Volvox</taxon>
    </lineage>
</organism>
<evidence type="ECO:0000313" key="8">
    <source>
        <dbReference type="Proteomes" id="UP000722791"/>
    </source>
</evidence>
<feature type="region of interest" description="Disordered" evidence="4">
    <location>
        <begin position="711"/>
        <end position="732"/>
    </location>
</feature>
<feature type="region of interest" description="Disordered" evidence="4">
    <location>
        <begin position="316"/>
        <end position="390"/>
    </location>
</feature>
<dbReference type="EMBL" id="BNCQ01000048">
    <property type="protein sequence ID" value="GIM13313.1"/>
    <property type="molecule type" value="Genomic_DNA"/>
</dbReference>
<evidence type="ECO:0000256" key="5">
    <source>
        <dbReference type="SAM" id="Phobius"/>
    </source>
</evidence>
<feature type="compositionally biased region" description="Low complexity" evidence="4">
    <location>
        <begin position="1029"/>
        <end position="1042"/>
    </location>
</feature>
<evidence type="ECO:0000256" key="4">
    <source>
        <dbReference type="SAM" id="MobiDB-lite"/>
    </source>
</evidence>
<feature type="domain" description="RING-CH-type" evidence="6">
    <location>
        <begin position="844"/>
        <end position="910"/>
    </location>
</feature>
<feature type="compositionally biased region" description="Polar residues" evidence="4">
    <location>
        <begin position="254"/>
        <end position="276"/>
    </location>
</feature>
<dbReference type="Gene3D" id="3.30.40.10">
    <property type="entry name" value="Zinc/RING finger domain, C3HC4 (zinc finger)"/>
    <property type="match status" value="1"/>
</dbReference>
<feature type="region of interest" description="Disordered" evidence="4">
    <location>
        <begin position="644"/>
        <end position="690"/>
    </location>
</feature>
<dbReference type="SUPFAM" id="SSF57850">
    <property type="entry name" value="RING/U-box"/>
    <property type="match status" value="1"/>
</dbReference>
<protein>
    <recommendedName>
        <fullName evidence="6">RING-CH-type domain-containing protein</fullName>
    </recommendedName>
</protein>
<dbReference type="Pfam" id="PF12906">
    <property type="entry name" value="RINGv"/>
    <property type="match status" value="1"/>
</dbReference>
<keyword evidence="3" id="KW-0862">Zinc</keyword>
<feature type="compositionally biased region" description="Gly residues" evidence="4">
    <location>
        <begin position="1043"/>
        <end position="1070"/>
    </location>
</feature>
<feature type="compositionally biased region" description="Gly residues" evidence="4">
    <location>
        <begin position="711"/>
        <end position="728"/>
    </location>
</feature>
<feature type="compositionally biased region" description="Polar residues" evidence="4">
    <location>
        <begin position="227"/>
        <end position="237"/>
    </location>
</feature>
<feature type="region of interest" description="Disordered" evidence="4">
    <location>
        <begin position="1029"/>
        <end position="1072"/>
    </location>
</feature>
<evidence type="ECO:0000259" key="6">
    <source>
        <dbReference type="PROSITE" id="PS51292"/>
    </source>
</evidence>
<keyword evidence="5" id="KW-1133">Transmembrane helix</keyword>
<dbReference type="GO" id="GO:0008270">
    <property type="term" value="F:zinc ion binding"/>
    <property type="evidence" value="ECO:0007669"/>
    <property type="project" value="UniProtKB-KW"/>
</dbReference>
<feature type="compositionally biased region" description="Polar residues" evidence="4">
    <location>
        <begin position="23"/>
        <end position="45"/>
    </location>
</feature>
<gene>
    <name evidence="7" type="ORF">Vretimale_16452</name>
</gene>
<feature type="compositionally biased region" description="Gly residues" evidence="4">
    <location>
        <begin position="363"/>
        <end position="375"/>
    </location>
</feature>
<dbReference type="InterPro" id="IPR013083">
    <property type="entry name" value="Znf_RING/FYVE/PHD"/>
</dbReference>
<feature type="compositionally biased region" description="Polar residues" evidence="4">
    <location>
        <begin position="675"/>
        <end position="690"/>
    </location>
</feature>
<sequence length="1091" mass="110386">MENNERLAAGRRSSPVGGLQAALGQSRSPRSIAEVSQLQSSSGKPSTAALPIIPESAPDPVQMLQPTLQTSQLVATSSGGHPKTLQAAAVVGPIGTCPIISLPGLSSAQLPPQPYVLSVPAQPWHEQCLTEAGTLPSNATGGGGDALPLADGASQSSLFPIRGSLAKGAAMATATRWPPLPGLASVSVNCEAAATGGVPLSSGRGHGTQYSNSDGGNPVLAGPPAITPQTSSLSQGFRQGLPSWLQDPTPQPTQPHLQFPQTQVRLPPQSQTQTEPHLQLQRPQLHKRSPFLPTPQAPRRPLDTALVDAADAAQQRRPAWALHSDDSGGMAQDVAPYPAASRPLPTTAATAGHGHNLATSGLAGAGPEMGPGHGPGPRIAPFRHDSSDELPPFGDTLLRGPAMTRGRSGIPRVASISEIEPVVESEEPPRSQVSNSLLTRAISIPNAQGQDRGPRTYRVALAKSQGSQEDVTVVLEGAEMGSGGARGGRGGVGGSSLHGSHQSYGSSGGAGAGSSVLGAAGMLSTSLRGSSFLGGLFGSRAAGTGSGMLGRGALVLVSPERSVQGMDMLPFAGRERYYHPNDELPTTTFGSLPASSLLRSRANASAGSILSKATGGLKTANTKALKRSVSYQQFNTAALAAGGSSTGVGGGHGAAADRPSSSSGARRHGRRPARTSVNGGSDSSGACTSTSASQGGGLAFWLRGGSGGVGGAGEGGAGRGGGGGGTGAGSDSDGAVFGAVPAARPRAEPDLADLAVLATSLPASLGTWSLPRSVALASSPTTVGSGSVRGGSALYGGSSSVRGGRAFYGVHGNPSRADSVNNGMNNAGGSTATAVVGGAAAVSGPAGGFPICLICLEVLVPEEFERGDAISLQCACKGEVSLRHRKCAIEWSHHKGDVICDICKQVIANLPPIPPEVLAAREAARRRRQPAFNTAAEPNFADFCFDCIRATWVTMIVCVLFFDVSIGQAFMFGSLVGLVFMLVSMVIAACARRARALAAARAVERAAAESRAQEQQMLLQQQGQQQQHRWQQQQLQQMHTSGSEGGTGAGGSRWGTGASRGSGGDGGGSLRGLSVVEPTLTVPLLAAGDEV</sequence>
<feature type="region of interest" description="Disordered" evidence="4">
    <location>
        <begin position="196"/>
        <end position="300"/>
    </location>
</feature>
<feature type="compositionally biased region" description="Low complexity" evidence="4">
    <location>
        <begin position="654"/>
        <end position="664"/>
    </location>
</feature>
<evidence type="ECO:0000256" key="1">
    <source>
        <dbReference type="ARBA" id="ARBA00022723"/>
    </source>
</evidence>
<reference evidence="7" key="1">
    <citation type="journal article" date="2021" name="Proc. Natl. Acad. Sci. U.S.A.">
        <title>Three genomes in the algal genus Volvox reveal the fate of a haploid sex-determining region after a transition to homothallism.</title>
        <authorList>
            <person name="Yamamoto K."/>
            <person name="Hamaji T."/>
            <person name="Kawai-Toyooka H."/>
            <person name="Matsuzaki R."/>
            <person name="Takahashi F."/>
            <person name="Nishimura Y."/>
            <person name="Kawachi M."/>
            <person name="Noguchi H."/>
            <person name="Minakuchi Y."/>
            <person name="Umen J.G."/>
            <person name="Toyoda A."/>
            <person name="Nozaki H."/>
        </authorList>
    </citation>
    <scope>NUCLEOTIDE SEQUENCE</scope>
    <source>
        <strain evidence="7">NIES-3785</strain>
    </source>
</reference>
<feature type="transmembrane region" description="Helical" evidence="5">
    <location>
        <begin position="969"/>
        <end position="991"/>
    </location>
</feature>
<feature type="region of interest" description="Disordered" evidence="4">
    <location>
        <begin position="1"/>
        <end position="54"/>
    </location>
</feature>
<accession>A0A8J4LW58</accession>
<dbReference type="Proteomes" id="UP000722791">
    <property type="component" value="Unassembled WGS sequence"/>
</dbReference>
<feature type="compositionally biased region" description="Gly residues" evidence="4">
    <location>
        <begin position="480"/>
        <end position="496"/>
    </location>
</feature>
<keyword evidence="5" id="KW-0472">Membrane</keyword>
<evidence type="ECO:0000313" key="7">
    <source>
        <dbReference type="EMBL" id="GIM13313.1"/>
    </source>
</evidence>
<keyword evidence="2" id="KW-0863">Zinc-finger</keyword>